<gene>
    <name evidence="1" type="ORF">S03H2_55651</name>
</gene>
<organism evidence="1">
    <name type="scientific">marine sediment metagenome</name>
    <dbReference type="NCBI Taxonomy" id="412755"/>
    <lineage>
        <taxon>unclassified sequences</taxon>
        <taxon>metagenomes</taxon>
        <taxon>ecological metagenomes</taxon>
    </lineage>
</organism>
<evidence type="ECO:0000313" key="1">
    <source>
        <dbReference type="EMBL" id="GAH82007.1"/>
    </source>
</evidence>
<reference evidence="1" key="1">
    <citation type="journal article" date="2014" name="Front. Microbiol.">
        <title>High frequency of phylogenetically diverse reductive dehalogenase-homologous genes in deep subseafloor sedimentary metagenomes.</title>
        <authorList>
            <person name="Kawai M."/>
            <person name="Futagami T."/>
            <person name="Toyoda A."/>
            <person name="Takaki Y."/>
            <person name="Nishi S."/>
            <person name="Hori S."/>
            <person name="Arai W."/>
            <person name="Tsubouchi T."/>
            <person name="Morono Y."/>
            <person name="Uchiyama I."/>
            <person name="Ito T."/>
            <person name="Fujiyama A."/>
            <person name="Inagaki F."/>
            <person name="Takami H."/>
        </authorList>
    </citation>
    <scope>NUCLEOTIDE SEQUENCE</scope>
    <source>
        <strain evidence="1">Expedition CK06-06</strain>
    </source>
</reference>
<sequence>FFSAIFSFSESVISKQTPEILEMGGFRIAFKVEGDYIYAILADTSASLLFIESRLTSIVHEFKEFLENNEVESYEVIENSEFDERIDSIITGEEELVSSQPLYKKIIDLFNKLTLQNEILGAALFSINGKVIFSSLPYETLLSSLKELEIRHIVANNYTLTFYSLENGQKVFSRTINIPWKLDPLLIVVLYESNVPLGMCELNLDKMTKAIQNII</sequence>
<protein>
    <submittedName>
        <fullName evidence="1">Uncharacterized protein</fullName>
    </submittedName>
</protein>
<accession>X1IJZ9</accession>
<name>X1IJZ9_9ZZZZ</name>
<feature type="non-terminal residue" evidence="1">
    <location>
        <position position="1"/>
    </location>
</feature>
<comment type="caution">
    <text evidence="1">The sequence shown here is derived from an EMBL/GenBank/DDBJ whole genome shotgun (WGS) entry which is preliminary data.</text>
</comment>
<dbReference type="EMBL" id="BARU01035567">
    <property type="protein sequence ID" value="GAH82007.1"/>
    <property type="molecule type" value="Genomic_DNA"/>
</dbReference>
<dbReference type="AlphaFoldDB" id="X1IJZ9"/>
<proteinExistence type="predicted"/>